<keyword evidence="3" id="KW-1185">Reference proteome</keyword>
<comment type="caution">
    <text evidence="2">The sequence shown here is derived from an EMBL/GenBank/DDBJ whole genome shotgun (WGS) entry which is preliminary data.</text>
</comment>
<dbReference type="Gene3D" id="3.30.70.100">
    <property type="match status" value="1"/>
</dbReference>
<dbReference type="RefSeq" id="WP_174879422.1">
    <property type="nucleotide sequence ID" value="NZ_CADEPK010000020.1"/>
</dbReference>
<dbReference type="EMBL" id="JAUSTZ010000019">
    <property type="protein sequence ID" value="MDQ0228349.1"/>
    <property type="molecule type" value="Genomic_DNA"/>
</dbReference>
<dbReference type="PANTHER" id="PTHR40260">
    <property type="entry name" value="BLR8190 PROTEIN"/>
    <property type="match status" value="1"/>
</dbReference>
<organism evidence="2 3">
    <name type="scientific">Metabacillus niabensis</name>
    <dbReference type="NCBI Taxonomy" id="324854"/>
    <lineage>
        <taxon>Bacteria</taxon>
        <taxon>Bacillati</taxon>
        <taxon>Bacillota</taxon>
        <taxon>Bacilli</taxon>
        <taxon>Bacillales</taxon>
        <taxon>Bacillaceae</taxon>
        <taxon>Metabacillus</taxon>
    </lineage>
</organism>
<dbReference type="PANTHER" id="PTHR40260:SF2">
    <property type="entry name" value="BLR8190 PROTEIN"/>
    <property type="match status" value="1"/>
</dbReference>
<feature type="domain" description="EthD" evidence="1">
    <location>
        <begin position="11"/>
        <end position="85"/>
    </location>
</feature>
<proteinExistence type="predicted"/>
<gene>
    <name evidence="2" type="ORF">J2S02_004729</name>
</gene>
<dbReference type="SUPFAM" id="SSF54909">
    <property type="entry name" value="Dimeric alpha+beta barrel"/>
    <property type="match status" value="1"/>
</dbReference>
<reference evidence="2 3" key="1">
    <citation type="submission" date="2023-07" db="EMBL/GenBank/DDBJ databases">
        <title>Genomic Encyclopedia of Type Strains, Phase IV (KMG-IV): sequencing the most valuable type-strain genomes for metagenomic binning, comparative biology and taxonomic classification.</title>
        <authorList>
            <person name="Goeker M."/>
        </authorList>
    </citation>
    <scope>NUCLEOTIDE SEQUENCE [LARGE SCALE GENOMIC DNA]</scope>
    <source>
        <strain evidence="2 3">DSM 17723</strain>
    </source>
</reference>
<evidence type="ECO:0000259" key="1">
    <source>
        <dbReference type="Pfam" id="PF07110"/>
    </source>
</evidence>
<dbReference type="NCBIfam" id="TIGR02118">
    <property type="entry name" value="EthD family reductase"/>
    <property type="match status" value="1"/>
</dbReference>
<sequence length="100" mass="11526">MAKLYIQYQQPKDKAGFDEYYLNTHMPLAKYVPNIKASSIDRVIQSQNTTLNLYMIVVIEFADLPTLQSAMATPEWKAVMEDAKNLEKFLNEPPIIMITQ</sequence>
<evidence type="ECO:0000313" key="2">
    <source>
        <dbReference type="EMBL" id="MDQ0228349.1"/>
    </source>
</evidence>
<dbReference type="Proteomes" id="UP001232245">
    <property type="component" value="Unassembled WGS sequence"/>
</dbReference>
<accession>A0ABT9Z8U2</accession>
<protein>
    <submittedName>
        <fullName evidence="2">Uncharacterized protein (TIGR02118 family)</fullName>
    </submittedName>
</protein>
<dbReference type="InterPro" id="IPR011008">
    <property type="entry name" value="Dimeric_a/b-barrel"/>
</dbReference>
<dbReference type="InterPro" id="IPR009799">
    <property type="entry name" value="EthD_dom"/>
</dbReference>
<name>A0ABT9Z8U2_9BACI</name>
<dbReference type="Pfam" id="PF07110">
    <property type="entry name" value="EthD"/>
    <property type="match status" value="1"/>
</dbReference>
<evidence type="ECO:0000313" key="3">
    <source>
        <dbReference type="Proteomes" id="UP001232245"/>
    </source>
</evidence>